<keyword evidence="1" id="KW-0472">Membrane</keyword>
<sequence length="400" mass="42167">MLAPERRTRSDVIGALAIALAVIVAVTVVWLRSDARGTTSVTAESPLPPLSTSVLLPDILKQTWESPSADSTAPITVGNAVVTADGTEVIGRDPATGEEVWRYARNIPLCGAIGSWDRVVSVYQDDRGCSQVTSLVADTGARKDQRNSDADSAVSLSADGTYLISRGSERMELWRSDLVRTLEYGRVDAKVNPNKQPRTGCTLLDAASSANRVSVLERCPGEASNRLTVMNPAPKDAQEPEEYGSAILLDSEGARLLAVAGEKTAVYLPAANGTVSRITIFDGTGNPIVDYPIEGTVTEGARTHADKASITWWTGSQTVNLRLSDLAPTWIVNGTSGPGSMVAGQMLIPVPGGIAAVSPSDGAVQRMIAVDRGETTTPIVLASAGETILEQRGDTLFALR</sequence>
<protein>
    <recommendedName>
        <fullName evidence="4">PQQ-binding-like beta-propeller repeat protein</fullName>
    </recommendedName>
</protein>
<organism evidence="2 3">
    <name type="scientific">Rhodococcus erythropolis</name>
    <name type="common">Arthrobacter picolinophilus</name>
    <dbReference type="NCBI Taxonomy" id="1833"/>
    <lineage>
        <taxon>Bacteria</taxon>
        <taxon>Bacillati</taxon>
        <taxon>Actinomycetota</taxon>
        <taxon>Actinomycetes</taxon>
        <taxon>Mycobacteriales</taxon>
        <taxon>Nocardiaceae</taxon>
        <taxon>Rhodococcus</taxon>
        <taxon>Rhodococcus erythropolis group</taxon>
    </lineage>
</organism>
<accession>A0A6G9CRR0</accession>
<feature type="transmembrane region" description="Helical" evidence="1">
    <location>
        <begin position="12"/>
        <end position="31"/>
    </location>
</feature>
<reference evidence="2 3" key="1">
    <citation type="submission" date="2020-03" db="EMBL/GenBank/DDBJ databases">
        <title>Screen low temperature-resistant strains for efficient degradation of petroleum hydrocarbons under the low temperature.</title>
        <authorList>
            <person name="Wang Y."/>
            <person name="Chen J."/>
        </authorList>
    </citation>
    <scope>NUCLEOTIDE SEQUENCE [LARGE SCALE GENOMIC DNA]</scope>
    <source>
        <strain evidence="2 3">KB1</strain>
    </source>
</reference>
<dbReference type="SUPFAM" id="SSF50998">
    <property type="entry name" value="Quinoprotein alcohol dehydrogenase-like"/>
    <property type="match status" value="1"/>
</dbReference>
<dbReference type="Proteomes" id="UP000502345">
    <property type="component" value="Chromosome"/>
</dbReference>
<dbReference type="EMBL" id="CP050124">
    <property type="protein sequence ID" value="QIP39594.1"/>
    <property type="molecule type" value="Genomic_DNA"/>
</dbReference>
<evidence type="ECO:0000313" key="2">
    <source>
        <dbReference type="EMBL" id="QIP39594.1"/>
    </source>
</evidence>
<keyword evidence="1" id="KW-1133">Transmembrane helix</keyword>
<evidence type="ECO:0008006" key="4">
    <source>
        <dbReference type="Google" id="ProtNLM"/>
    </source>
</evidence>
<dbReference type="RefSeq" id="WP_164490559.1">
    <property type="nucleotide sequence ID" value="NZ_CP050124.1"/>
</dbReference>
<proteinExistence type="predicted"/>
<name>A0A6G9CRR0_RHOER</name>
<dbReference type="InterPro" id="IPR011047">
    <property type="entry name" value="Quinoprotein_ADH-like_sf"/>
</dbReference>
<keyword evidence="1" id="KW-0812">Transmembrane</keyword>
<evidence type="ECO:0000313" key="3">
    <source>
        <dbReference type="Proteomes" id="UP000502345"/>
    </source>
</evidence>
<gene>
    <name evidence="2" type="ORF">G9444_2350</name>
</gene>
<dbReference type="AlphaFoldDB" id="A0A6G9CRR0"/>
<evidence type="ECO:0000256" key="1">
    <source>
        <dbReference type="SAM" id="Phobius"/>
    </source>
</evidence>